<comment type="caution">
    <text evidence="2">The sequence shown here is derived from an EMBL/GenBank/DDBJ whole genome shotgun (WGS) entry which is preliminary data.</text>
</comment>
<name>A0AAV7RHT3_PLEWA</name>
<sequence length="100" mass="10749">MSGGRSRGRPSQYVSVRLGVSTDQAEQPRRGNCLKTTAGQGHVQLFSRDSPAAGRRFSAPGPSSTVSSFILKSRFTRKTSLSTITLNTESHMSKAAVKVH</sequence>
<evidence type="ECO:0000313" key="2">
    <source>
        <dbReference type="EMBL" id="KAJ1150493.1"/>
    </source>
</evidence>
<gene>
    <name evidence="2" type="ORF">NDU88_003284</name>
</gene>
<evidence type="ECO:0000256" key="1">
    <source>
        <dbReference type="SAM" id="MobiDB-lite"/>
    </source>
</evidence>
<keyword evidence="3" id="KW-1185">Reference proteome</keyword>
<feature type="region of interest" description="Disordered" evidence="1">
    <location>
        <begin position="1"/>
        <end position="41"/>
    </location>
</feature>
<accession>A0AAV7RHT3</accession>
<dbReference type="Proteomes" id="UP001066276">
    <property type="component" value="Chromosome 5"/>
</dbReference>
<reference evidence="2" key="1">
    <citation type="journal article" date="2022" name="bioRxiv">
        <title>Sequencing and chromosome-scale assembly of the giantPleurodeles waltlgenome.</title>
        <authorList>
            <person name="Brown T."/>
            <person name="Elewa A."/>
            <person name="Iarovenko S."/>
            <person name="Subramanian E."/>
            <person name="Araus A.J."/>
            <person name="Petzold A."/>
            <person name="Susuki M."/>
            <person name="Suzuki K.-i.T."/>
            <person name="Hayashi T."/>
            <person name="Toyoda A."/>
            <person name="Oliveira C."/>
            <person name="Osipova E."/>
            <person name="Leigh N.D."/>
            <person name="Simon A."/>
            <person name="Yun M.H."/>
        </authorList>
    </citation>
    <scope>NUCLEOTIDE SEQUENCE</scope>
    <source>
        <strain evidence="2">20211129_DDA</strain>
        <tissue evidence="2">Liver</tissue>
    </source>
</reference>
<dbReference type="EMBL" id="JANPWB010000009">
    <property type="protein sequence ID" value="KAJ1150493.1"/>
    <property type="molecule type" value="Genomic_DNA"/>
</dbReference>
<proteinExistence type="predicted"/>
<protein>
    <submittedName>
        <fullName evidence="2">Uncharacterized protein</fullName>
    </submittedName>
</protein>
<dbReference type="AlphaFoldDB" id="A0AAV7RHT3"/>
<evidence type="ECO:0000313" key="3">
    <source>
        <dbReference type="Proteomes" id="UP001066276"/>
    </source>
</evidence>
<organism evidence="2 3">
    <name type="scientific">Pleurodeles waltl</name>
    <name type="common">Iberian ribbed newt</name>
    <dbReference type="NCBI Taxonomy" id="8319"/>
    <lineage>
        <taxon>Eukaryota</taxon>
        <taxon>Metazoa</taxon>
        <taxon>Chordata</taxon>
        <taxon>Craniata</taxon>
        <taxon>Vertebrata</taxon>
        <taxon>Euteleostomi</taxon>
        <taxon>Amphibia</taxon>
        <taxon>Batrachia</taxon>
        <taxon>Caudata</taxon>
        <taxon>Salamandroidea</taxon>
        <taxon>Salamandridae</taxon>
        <taxon>Pleurodelinae</taxon>
        <taxon>Pleurodeles</taxon>
    </lineage>
</organism>